<sequence>MSKKPAFTYVDLFAGCGGLSLGLESQGGKLIVAVERSDMAAETFYHNLVRPLSSKDEWQRYVSQSTETQVAEGVLVKELRSLLDSKKAMKIVVDADPDLVVGGPPCQGFSLAGKRNPEDIRNQLPWQFLELVEKSKPKMVVIENVVGMRHKFSADDNGDVFNQLQQALRETRPGYVVQGVQVNALHFGAPQHRPRLMIIGLRKDIAEKKKITSSGALWSSDFIDNVNGVIPPLAPIPTIRSEEIRTVGEAINDLQAKPRKLSRGTGFLAEMSPNYWGLNTSGEITNHVDRVHQDKTQSRFRLYQYLASQGIDARIVGIASEKATAAERKTIEAKLSTAVLPAKSPDGRVLATTKNDLVDLICELRTKKHSQRVLNWSEPARTVVTIGDDYVHPFEPRTFTVRELARFQGFPNGFEFRAKETTGGLNRRTDVPQYSQVGNAVSPFLARAVGKLVHSLLN</sequence>
<accession>A0A6J6IMQ7</accession>
<evidence type="ECO:0000256" key="1">
    <source>
        <dbReference type="ARBA" id="ARBA00011975"/>
    </source>
</evidence>
<evidence type="ECO:0000256" key="3">
    <source>
        <dbReference type="ARBA" id="ARBA00022679"/>
    </source>
</evidence>
<dbReference type="NCBIfam" id="TIGR00675">
    <property type="entry name" value="dcm"/>
    <property type="match status" value="1"/>
</dbReference>
<dbReference type="PANTHER" id="PTHR10629:SF52">
    <property type="entry name" value="DNA (CYTOSINE-5)-METHYLTRANSFERASE 1"/>
    <property type="match status" value="1"/>
</dbReference>
<dbReference type="PRINTS" id="PR00105">
    <property type="entry name" value="C5METTRFRASE"/>
</dbReference>
<dbReference type="EMBL" id="CAEZVD010000104">
    <property type="protein sequence ID" value="CAB4625649.1"/>
    <property type="molecule type" value="Genomic_DNA"/>
</dbReference>
<dbReference type="Gene3D" id="3.90.120.10">
    <property type="entry name" value="DNA Methylase, subunit A, domain 2"/>
    <property type="match status" value="1"/>
</dbReference>
<dbReference type="GO" id="GO:0044027">
    <property type="term" value="P:negative regulation of gene expression via chromosomal CpG island methylation"/>
    <property type="evidence" value="ECO:0007669"/>
    <property type="project" value="TreeGrafter"/>
</dbReference>
<proteinExistence type="predicted"/>
<dbReference type="PROSITE" id="PS00094">
    <property type="entry name" value="C5_MTASE_1"/>
    <property type="match status" value="1"/>
</dbReference>
<dbReference type="AlphaFoldDB" id="A0A6J6IMQ7"/>
<dbReference type="SUPFAM" id="SSF53335">
    <property type="entry name" value="S-adenosyl-L-methionine-dependent methyltransferases"/>
    <property type="match status" value="1"/>
</dbReference>
<organism evidence="5">
    <name type="scientific">freshwater metagenome</name>
    <dbReference type="NCBI Taxonomy" id="449393"/>
    <lineage>
        <taxon>unclassified sequences</taxon>
        <taxon>metagenomes</taxon>
        <taxon>ecological metagenomes</taxon>
    </lineage>
</organism>
<keyword evidence="2" id="KW-0489">Methyltransferase</keyword>
<dbReference type="PROSITE" id="PS51679">
    <property type="entry name" value="SAM_MT_C5"/>
    <property type="match status" value="1"/>
</dbReference>
<dbReference type="InterPro" id="IPR029063">
    <property type="entry name" value="SAM-dependent_MTases_sf"/>
</dbReference>
<dbReference type="GO" id="GO:0003677">
    <property type="term" value="F:DNA binding"/>
    <property type="evidence" value="ECO:0007669"/>
    <property type="project" value="TreeGrafter"/>
</dbReference>
<evidence type="ECO:0000256" key="2">
    <source>
        <dbReference type="ARBA" id="ARBA00022603"/>
    </source>
</evidence>
<name>A0A6J6IMQ7_9ZZZZ</name>
<dbReference type="PANTHER" id="PTHR10629">
    <property type="entry name" value="CYTOSINE-SPECIFIC METHYLTRANSFERASE"/>
    <property type="match status" value="1"/>
</dbReference>
<gene>
    <name evidence="5" type="ORF">UFOPK1909_00863</name>
</gene>
<dbReference type="GO" id="GO:0032259">
    <property type="term" value="P:methylation"/>
    <property type="evidence" value="ECO:0007669"/>
    <property type="project" value="UniProtKB-KW"/>
</dbReference>
<dbReference type="GO" id="GO:0005634">
    <property type="term" value="C:nucleus"/>
    <property type="evidence" value="ECO:0007669"/>
    <property type="project" value="TreeGrafter"/>
</dbReference>
<dbReference type="Pfam" id="PF00145">
    <property type="entry name" value="DNA_methylase"/>
    <property type="match status" value="1"/>
</dbReference>
<dbReference type="InterPro" id="IPR001525">
    <property type="entry name" value="C5_MeTfrase"/>
</dbReference>
<evidence type="ECO:0000313" key="5">
    <source>
        <dbReference type="EMBL" id="CAB4625649.1"/>
    </source>
</evidence>
<reference evidence="5" key="1">
    <citation type="submission" date="2020-05" db="EMBL/GenBank/DDBJ databases">
        <authorList>
            <person name="Chiriac C."/>
            <person name="Salcher M."/>
            <person name="Ghai R."/>
            <person name="Kavagutti S V."/>
        </authorList>
    </citation>
    <scope>NUCLEOTIDE SEQUENCE</scope>
</reference>
<evidence type="ECO:0000256" key="4">
    <source>
        <dbReference type="ARBA" id="ARBA00022691"/>
    </source>
</evidence>
<protein>
    <recommendedName>
        <fullName evidence="1">DNA (cytosine-5-)-methyltransferase</fullName>
        <ecNumber evidence="1">2.1.1.37</ecNumber>
    </recommendedName>
</protein>
<dbReference type="Gene3D" id="3.40.50.150">
    <property type="entry name" value="Vaccinia Virus protein VP39"/>
    <property type="match status" value="1"/>
</dbReference>
<dbReference type="GO" id="GO:0003886">
    <property type="term" value="F:DNA (cytosine-5-)-methyltransferase activity"/>
    <property type="evidence" value="ECO:0007669"/>
    <property type="project" value="UniProtKB-EC"/>
</dbReference>
<dbReference type="InterPro" id="IPR050390">
    <property type="entry name" value="C5-Methyltransferase"/>
</dbReference>
<keyword evidence="3" id="KW-0808">Transferase</keyword>
<dbReference type="InterPro" id="IPR018117">
    <property type="entry name" value="C5_DNA_meth_AS"/>
</dbReference>
<dbReference type="EC" id="2.1.1.37" evidence="1"/>
<keyword evidence="4" id="KW-0949">S-adenosyl-L-methionine</keyword>